<dbReference type="Proteomes" id="UP000050342">
    <property type="component" value="Unassembled WGS sequence"/>
</dbReference>
<organism evidence="1 2">
    <name type="scientific">Pseudomonas endophytica</name>
    <dbReference type="NCBI Taxonomy" id="1563157"/>
    <lineage>
        <taxon>Bacteria</taxon>
        <taxon>Pseudomonadati</taxon>
        <taxon>Pseudomonadota</taxon>
        <taxon>Gammaproteobacteria</taxon>
        <taxon>Pseudomonadales</taxon>
        <taxon>Pseudomonadaceae</taxon>
        <taxon>Pseudomonas</taxon>
    </lineage>
</organism>
<dbReference type="InterPro" id="IPR021254">
    <property type="entry name" value="DUF2806"/>
</dbReference>
<evidence type="ECO:0000313" key="2">
    <source>
        <dbReference type="Proteomes" id="UP000050342"/>
    </source>
</evidence>
<name>A0A0Q0T4P7_9PSED</name>
<reference evidence="1 2" key="1">
    <citation type="submission" date="2015-10" db="EMBL/GenBank/DDBJ databases">
        <title>Pseudomonas helleri sp. nov. and Pseudomonas weihenstephanensis sp. nov., isolated from raw cows milk.</title>
        <authorList>
            <person name="Von Neubeck M."/>
            <person name="Huptas C."/>
            <person name="Wenning M."/>
            <person name="Scherer S."/>
        </authorList>
    </citation>
    <scope>NUCLEOTIDE SEQUENCE [LARGE SCALE GENOMIC DNA]</scope>
    <source>
        <strain evidence="1 2">BSTT44</strain>
    </source>
</reference>
<protein>
    <submittedName>
        <fullName evidence="1">Uncharacterized protein</fullName>
    </submittedName>
</protein>
<sequence>MWGSLLAGEVKSPGSYSLRTLDFLRNISQSEAKLIEKASRLKIQGFIWQEARNQGLISFKELMELQDLGIVSGVDSQSIMFSASGLEDGDSNWLRVLESHSKCIVIRSSDVNASLDFQIYPFTKLGLQIMELGSFQEDEEYILNFGKHVAGKGFNVSIGEVSSSTSEFLTWDNEISITLRR</sequence>
<accession>A0A0Q0T4P7</accession>
<dbReference type="AlphaFoldDB" id="A0A0Q0T4P7"/>
<dbReference type="EMBL" id="LLWH01000059">
    <property type="protein sequence ID" value="KQB54635.1"/>
    <property type="molecule type" value="Genomic_DNA"/>
</dbReference>
<comment type="caution">
    <text evidence="1">The sequence shown here is derived from an EMBL/GenBank/DDBJ whole genome shotgun (WGS) entry which is preliminary data.</text>
</comment>
<dbReference type="Pfam" id="PF10987">
    <property type="entry name" value="DUF2806"/>
    <property type="match status" value="1"/>
</dbReference>
<proteinExistence type="predicted"/>
<evidence type="ECO:0000313" key="1">
    <source>
        <dbReference type="EMBL" id="KQB54635.1"/>
    </source>
</evidence>
<keyword evidence="2" id="KW-1185">Reference proteome</keyword>
<gene>
    <name evidence="1" type="ORF">AQS70_21175</name>
</gene>